<evidence type="ECO:0000256" key="1">
    <source>
        <dbReference type="SAM" id="MobiDB-lite"/>
    </source>
</evidence>
<evidence type="ECO:0000313" key="2">
    <source>
        <dbReference type="EMBL" id="CAK7210414.1"/>
    </source>
</evidence>
<evidence type="ECO:0000313" key="3">
    <source>
        <dbReference type="Proteomes" id="UP001642482"/>
    </source>
</evidence>
<organism evidence="2 3">
    <name type="scientific">Sporothrix eucalyptigena</name>
    <dbReference type="NCBI Taxonomy" id="1812306"/>
    <lineage>
        <taxon>Eukaryota</taxon>
        <taxon>Fungi</taxon>
        <taxon>Dikarya</taxon>
        <taxon>Ascomycota</taxon>
        <taxon>Pezizomycotina</taxon>
        <taxon>Sordariomycetes</taxon>
        <taxon>Sordariomycetidae</taxon>
        <taxon>Ophiostomatales</taxon>
        <taxon>Ophiostomataceae</taxon>
        <taxon>Sporothrix</taxon>
    </lineage>
</organism>
<keyword evidence="3" id="KW-1185">Reference proteome</keyword>
<reference evidence="2 3" key="1">
    <citation type="submission" date="2024-01" db="EMBL/GenBank/DDBJ databases">
        <authorList>
            <person name="Allen C."/>
            <person name="Tagirdzhanova G."/>
        </authorList>
    </citation>
    <scope>NUCLEOTIDE SEQUENCE [LARGE SCALE GENOMIC DNA]</scope>
</reference>
<protein>
    <submittedName>
        <fullName evidence="2">Uncharacterized protein</fullName>
    </submittedName>
</protein>
<comment type="caution">
    <text evidence="2">The sequence shown here is derived from an EMBL/GenBank/DDBJ whole genome shotgun (WGS) entry which is preliminary data.</text>
</comment>
<name>A0ABP0AT20_9PEZI</name>
<proteinExistence type="predicted"/>
<dbReference type="EMBL" id="CAWUHD010000005">
    <property type="protein sequence ID" value="CAK7210414.1"/>
    <property type="molecule type" value="Genomic_DNA"/>
</dbReference>
<dbReference type="Proteomes" id="UP001642482">
    <property type="component" value="Unassembled WGS sequence"/>
</dbReference>
<accession>A0ABP0AT20</accession>
<sequence>MAAEMTTAHIDIDTSSSDDDNFGGDEYDNKTHIPLDSIKSFLKTNLNIRYNYTNWEPREAFRELVQNWRDEIIKSSRLAERDFRVKPREETTSGRNTEIVYNAVVVDADGVEKCLGYIRFKGRDGEGTVDIVNASATLEPRHLTLGFTSKTNQEHQAGAFGEGLKLALVVLMRGEQNHHVQCRSGGFTWSFNFDKDGLLIVYLRRMSPKHISRVSEQLSRQFNRPQSLLPIVSRPEEDVHFVIGQRLKGTSEHGEQVKRNFVTQTQFDAWTEAALFLQNNAGEEAIIHTLYDGDLLRAPQFQGKMYLKGLLLDESTASRSASKTTFPLRFGYNFAYGRTDRERKTVLSADEEARAMLAIWEAALTLRPDLIAELSNMLNSSEPKYADVAGARRYMTKKTASLLKDYLRGGDRAGNWYYSDTEKNKNPRLDHIIRGLGYTGVKLTQTYWDLLSRRGLIRTAEEEERVLFTSAPRVPVPKTGFGGRLCLLLSACLRACPQTNDMGFGFVHAGRLNLQLSFSDDDYAFRINDRWLSVEGAAVELCLRGSLAEARVLYHACKSLFSEALEQLPLELFVNKDENPASTPPERLRKLEISLAEQRLLNYLRIEHPTVEPVAGRPELRVTWPVDPQWDTGTEIEIQCHRASTCSSLRDNLQIAYHDLGPELLELDILGISRWHVAKSFGSITDDVVIGIRNEDAVAQLAEIRKRRRM</sequence>
<feature type="region of interest" description="Disordered" evidence="1">
    <location>
        <begin position="1"/>
        <end position="23"/>
    </location>
</feature>
<gene>
    <name evidence="2" type="ORF">SEUCBS140593_000816</name>
</gene>